<evidence type="ECO:0000313" key="3">
    <source>
        <dbReference type="Proteomes" id="UP000531251"/>
    </source>
</evidence>
<dbReference type="InterPro" id="IPR011944">
    <property type="entry name" value="Steroid_delta5-4_isomerase"/>
</dbReference>
<accession>A0A7X6BAC1</accession>
<reference evidence="2 3" key="1">
    <citation type="submission" date="2020-03" db="EMBL/GenBank/DDBJ databases">
        <title>Genomic Encyclopedia of Type Strains, Phase IV (KMG-IV): sequencing the most valuable type-strain genomes for metagenomic binning, comparative biology and taxonomic classification.</title>
        <authorList>
            <person name="Goeker M."/>
        </authorList>
    </citation>
    <scope>NUCLEOTIDE SEQUENCE [LARGE SCALE GENOMIC DNA]</scope>
    <source>
        <strain evidence="2 3">DSM 7225</strain>
    </source>
</reference>
<feature type="domain" description="DUF4440" evidence="1">
    <location>
        <begin position="42"/>
        <end position="149"/>
    </location>
</feature>
<dbReference type="InterPro" id="IPR032710">
    <property type="entry name" value="NTF2-like_dom_sf"/>
</dbReference>
<gene>
    <name evidence="2" type="ORF">GGR89_000041</name>
</gene>
<name>A0A7X6BAC1_9SPHN</name>
<dbReference type="InterPro" id="IPR027843">
    <property type="entry name" value="DUF4440"/>
</dbReference>
<dbReference type="AlphaFoldDB" id="A0A7X6BAC1"/>
<dbReference type="Gene3D" id="3.10.450.50">
    <property type="match status" value="1"/>
</dbReference>
<organism evidence="2 3">
    <name type="scientific">Sphingomonas trueperi</name>
    <dbReference type="NCBI Taxonomy" id="53317"/>
    <lineage>
        <taxon>Bacteria</taxon>
        <taxon>Pseudomonadati</taxon>
        <taxon>Pseudomonadota</taxon>
        <taxon>Alphaproteobacteria</taxon>
        <taxon>Sphingomonadales</taxon>
        <taxon>Sphingomonadaceae</taxon>
        <taxon>Sphingomonas</taxon>
    </lineage>
</organism>
<proteinExistence type="predicted"/>
<dbReference type="SUPFAM" id="SSF54427">
    <property type="entry name" value="NTF2-like"/>
    <property type="match status" value="1"/>
</dbReference>
<dbReference type="EMBL" id="JAATJB010000001">
    <property type="protein sequence ID" value="NJB95749.1"/>
    <property type="molecule type" value="Genomic_DNA"/>
</dbReference>
<dbReference type="Pfam" id="PF14534">
    <property type="entry name" value="DUF4440"/>
    <property type="match status" value="1"/>
</dbReference>
<comment type="caution">
    <text evidence="2">The sequence shown here is derived from an EMBL/GenBank/DDBJ whole genome shotgun (WGS) entry which is preliminary data.</text>
</comment>
<dbReference type="Proteomes" id="UP000531251">
    <property type="component" value="Unassembled WGS sequence"/>
</dbReference>
<keyword evidence="3" id="KW-1185">Reference proteome</keyword>
<evidence type="ECO:0000259" key="1">
    <source>
        <dbReference type="Pfam" id="PF14534"/>
    </source>
</evidence>
<protein>
    <submittedName>
        <fullName evidence="2">Uncharacterized protein (TIGR02246 family)</fullName>
    </submittedName>
</protein>
<dbReference type="RefSeq" id="WP_125974585.1">
    <property type="nucleotide sequence ID" value="NZ_BAAADY010000022.1"/>
</dbReference>
<sequence>MSNSFLEAALGLVAFFSAPLSPVAPVVPREEFASPAADSPLVAVIEAAVRAEAGFDSQALAKVLADDYVEVSPVGEVDHRDAVLRFYDPANRRPAPQVAVTEPLARVDGSNAVVIVRLSFSAPEAAPQRPPMLMRATYVLRQNASGWRIASAQYTPIRTAAK</sequence>
<dbReference type="NCBIfam" id="TIGR02246">
    <property type="entry name" value="SgcJ/EcaC family oxidoreductase"/>
    <property type="match status" value="1"/>
</dbReference>
<evidence type="ECO:0000313" key="2">
    <source>
        <dbReference type="EMBL" id="NJB95749.1"/>
    </source>
</evidence>